<reference evidence="6 7" key="1">
    <citation type="submission" date="2016-10" db="EMBL/GenBank/DDBJ databases">
        <authorList>
            <person name="de Groot N.N."/>
        </authorList>
    </citation>
    <scope>NUCLEOTIDE SEQUENCE [LARGE SCALE GENOMIC DNA]</scope>
    <source>
        <strain evidence="6 7">CGMCC 1.8925</strain>
    </source>
</reference>
<dbReference type="InterPro" id="IPR006059">
    <property type="entry name" value="SBP"/>
</dbReference>
<keyword evidence="7" id="KW-1185">Reference proteome</keyword>
<dbReference type="GO" id="GO:0015846">
    <property type="term" value="P:polyamine transport"/>
    <property type="evidence" value="ECO:0007669"/>
    <property type="project" value="InterPro"/>
</dbReference>
<evidence type="ECO:0000256" key="4">
    <source>
        <dbReference type="ARBA" id="ARBA00022764"/>
    </source>
</evidence>
<dbReference type="Proteomes" id="UP000199502">
    <property type="component" value="Unassembled WGS sequence"/>
</dbReference>
<dbReference type="GO" id="GO:0019808">
    <property type="term" value="F:polyamine binding"/>
    <property type="evidence" value="ECO:0007669"/>
    <property type="project" value="InterPro"/>
</dbReference>
<protein>
    <submittedName>
        <fullName evidence="6">Spermidine/putrescine transport system substrate-binding protein</fullName>
    </submittedName>
</protein>
<name>A0A1G5JL25_9RHOB</name>
<dbReference type="AlphaFoldDB" id="A0A1G5JL25"/>
<feature type="chain" id="PRO_5011477486" evidence="5">
    <location>
        <begin position="22"/>
        <end position="345"/>
    </location>
</feature>
<dbReference type="GO" id="GO:0042597">
    <property type="term" value="C:periplasmic space"/>
    <property type="evidence" value="ECO:0007669"/>
    <property type="project" value="UniProtKB-SubCell"/>
</dbReference>
<dbReference type="PANTHER" id="PTHR30222">
    <property type="entry name" value="SPERMIDINE/PUTRESCINE-BINDING PERIPLASMIC PROTEIN"/>
    <property type="match status" value="1"/>
</dbReference>
<dbReference type="SUPFAM" id="SSF53850">
    <property type="entry name" value="Periplasmic binding protein-like II"/>
    <property type="match status" value="1"/>
</dbReference>
<sequence>MTTARSSLSILALALATGAQADEIRVLNWQGYGTDTSFASEAFQEATGHSVIHEYFNSEQEMLTKLRTNPGAYDVVMINAVFMPQAVREGLVTAIDTAEVPNYTGIPEGFAADPKLMIDGEVYGVPWTWGLTSFAINTSAIPEAPTSIQALWDPAHAGRVSIRDDALEAMQLAALATGQDINEIADLGAAEAKLAELLPQLRTFWSSENDWNQFMAAGELDIATYWSGSAARSAALGLPVEFVVPEEGAIGWLDSLAVPASSSHQEAALAFIDWMIDPAFYVQWDAEGAPASANADAAAALPEDAFNRRVLGDPEVAARVRFQGELSDETRETYLRIWQGLKAAQ</sequence>
<dbReference type="InterPro" id="IPR001188">
    <property type="entry name" value="Sperm_putr-bd"/>
</dbReference>
<feature type="signal peptide" evidence="5">
    <location>
        <begin position="1"/>
        <end position="21"/>
    </location>
</feature>
<evidence type="ECO:0000313" key="7">
    <source>
        <dbReference type="Proteomes" id="UP000199502"/>
    </source>
</evidence>
<keyword evidence="3 5" id="KW-0732">Signal</keyword>
<keyword evidence="4" id="KW-0574">Periplasm</keyword>
<evidence type="ECO:0000256" key="1">
    <source>
        <dbReference type="ARBA" id="ARBA00004418"/>
    </source>
</evidence>
<evidence type="ECO:0000256" key="3">
    <source>
        <dbReference type="ARBA" id="ARBA00022729"/>
    </source>
</evidence>
<dbReference type="PANTHER" id="PTHR30222:SF17">
    <property type="entry name" value="SPERMIDINE_PUTRESCINE-BINDING PERIPLASMIC PROTEIN"/>
    <property type="match status" value="1"/>
</dbReference>
<comment type="subcellular location">
    <subcellularLocation>
        <location evidence="1">Periplasm</location>
    </subcellularLocation>
</comment>
<evidence type="ECO:0000256" key="2">
    <source>
        <dbReference type="ARBA" id="ARBA00022448"/>
    </source>
</evidence>
<evidence type="ECO:0000256" key="5">
    <source>
        <dbReference type="SAM" id="SignalP"/>
    </source>
</evidence>
<dbReference type="STRING" id="336292.SAMN05660710_03266"/>
<dbReference type="Pfam" id="PF13416">
    <property type="entry name" value="SBP_bac_8"/>
    <property type="match status" value="1"/>
</dbReference>
<proteinExistence type="predicted"/>
<gene>
    <name evidence="6" type="ORF">SAMN05660710_03266</name>
</gene>
<keyword evidence="2" id="KW-0813">Transport</keyword>
<dbReference type="RefSeq" id="WP_090747118.1">
    <property type="nucleotide sequence ID" value="NZ_FMVT01000013.1"/>
</dbReference>
<dbReference type="OrthoDB" id="9769319at2"/>
<dbReference type="Gene3D" id="3.40.190.10">
    <property type="entry name" value="Periplasmic binding protein-like II"/>
    <property type="match status" value="2"/>
</dbReference>
<dbReference type="EMBL" id="FMVT01000013">
    <property type="protein sequence ID" value="SCY88590.1"/>
    <property type="molecule type" value="Genomic_DNA"/>
</dbReference>
<dbReference type="PRINTS" id="PR00909">
    <property type="entry name" value="SPERMDNBNDNG"/>
</dbReference>
<evidence type="ECO:0000313" key="6">
    <source>
        <dbReference type="EMBL" id="SCY88590.1"/>
    </source>
</evidence>
<organism evidence="6 7">
    <name type="scientific">Paracoccus tibetensis</name>
    <dbReference type="NCBI Taxonomy" id="336292"/>
    <lineage>
        <taxon>Bacteria</taxon>
        <taxon>Pseudomonadati</taxon>
        <taxon>Pseudomonadota</taxon>
        <taxon>Alphaproteobacteria</taxon>
        <taxon>Rhodobacterales</taxon>
        <taxon>Paracoccaceae</taxon>
        <taxon>Paracoccus</taxon>
    </lineage>
</organism>
<accession>A0A1G5JL25</accession>